<evidence type="ECO:0000313" key="3">
    <source>
        <dbReference type="EMBL" id="QTD51467.1"/>
    </source>
</evidence>
<feature type="domain" description="CHAT" evidence="2">
    <location>
        <begin position="61"/>
        <end position="331"/>
    </location>
</feature>
<dbReference type="Pfam" id="PF12770">
    <property type="entry name" value="CHAT"/>
    <property type="match status" value="1"/>
</dbReference>
<protein>
    <submittedName>
        <fullName evidence="3">CHAT domain-containing protein</fullName>
    </submittedName>
</protein>
<proteinExistence type="predicted"/>
<dbReference type="RefSeq" id="WP_237381595.1">
    <property type="nucleotide sequence ID" value="NZ_CP071793.1"/>
</dbReference>
<dbReference type="InterPro" id="IPR024983">
    <property type="entry name" value="CHAT_dom"/>
</dbReference>
<evidence type="ECO:0000256" key="1">
    <source>
        <dbReference type="SAM" id="MobiDB-lite"/>
    </source>
</evidence>
<dbReference type="EMBL" id="CP071793">
    <property type="protein sequence ID" value="QTD51467.1"/>
    <property type="molecule type" value="Genomic_DNA"/>
</dbReference>
<evidence type="ECO:0000259" key="2">
    <source>
        <dbReference type="Pfam" id="PF12770"/>
    </source>
</evidence>
<accession>A0A8A4TPV8</accession>
<gene>
    <name evidence="3" type="ORF">J3U87_03270</name>
</gene>
<sequence>MRHSRQTLPIDEFVIQLSGAPNDHVQAHVHSSMGQGHRVFPLPITMCRRQLFPLDDPAGLGRELYDLLFQDDLAMLLEETLVHRREREIRFVIKANLNDPAALALMRLPWELLHHPRERMFLFLSLQRSLVRFLDLPRPAVAMDRPERLRVLVAWANPRDLRQLDVPRELSLLASVQRDRAHIELEVLGRATSRSLLEKLQEGTFHVFHFIGHGEGTIRDGTQGALYFETETGEARAIAATELATLLTEAQPGLRTVFLNACGTSELAGGANVHPFAATASALTLRGIETVLAMQGGFPDKEACCFGAHFYRLLAQGRPVDRCVASSRIMLFAMNPERPVWAVPTLYSRQPECRLFHAGIRSSDVGASTTPISGPSVGHPPTASPGQKLRPSEFITRFRSRRFLPEAGARLVASWRDMTLATPEAALDVVDRLATSETSALTARMAVLWLVAHCAHDALAHPGLTHRLFHALLAVAADRGETGASPYPTLALDAIARLLAAVDRPHSVLPSETWPDPQARSHLLTLFEVFAHPRVRLGPIQRVWLDRADALFPGSHGRLEASLRRLELARPHCLPFDRHGLRKVLLRDATLAERFRTDPNWVRLGLVLCGGHAWHSREASGLAFDRIHRETPLARLFVEALRAGKTPVDLLPELRRLAREEPDPRRRIEADVAVTTLSWGAPDSLVMRAPQELRSDLVSRLQFARGLAGRGAGRAAALLLPLWVEASADAEPPAPKIHAALQELHPLAHFPFEQVYRPFGDSRWAALLLARLAMERSPASSHLAAVFLDTLAGRILASRDGLVPFLTRFGAWKRGCSPEVQAVRDGTREAEWYAALDAVASAPSHLNPVRGWALRHLVPEARSMGFLEDIRILTYLIFRPGEAARREVLAAIDAIEPETVDEVEPECTESSLWAVIRSISEPFRAFRCFAWLCRGQERLRELRYQALHEKLGRDFDRMVEPGHRAVAAYWMVRFAPFPARESWAVRFHAEVEHLPARRRVFLLCAAALVHRGLGLGWLASGLSAALSLPRPHLLPLLAFLHRALNRHPDAARLLAGALRRSATSAASIHVDAIYEDRSEETPSGWRTGSRCAALATLQMHAWLRGNGGRPTRSPATILDPGNGHLGKLDSNGWDRTPVDSSDTAGVSASMWIGLEQASLSVEEPNRAFFWPIAMSEGDGSGAAGGAGFLDEAGLAALLRAARSEDDEARRFAVRSLTDPFAGPVFRVSRAGPGAVEALARFYLEGMEEAPGLALVAAWSFEKLIHDDAVALQGWMKQFLAMPGSRQAAVAEVILRRIHRLEATTWPVFLQWAKVPSSELQRMWRFNLAMALTRRRIDPDRRRVLELVLTAPETPAMSTCIAVSLQQAETMVDLAKEFAADLEVDPDEAIRQAQAALVERSVLLDHLPVDEQLLQLERMGRMRLIGSEIPVHLDLAAEELLGRPKAVNLLILWLQHRIHIDPQCRHAFDLVTGDLLGILDAFARKWPEEWRASVEPFDLLGKTLSEAASWSDWLPARQAAFRLSAALERLEDGMAKALFRNLVDVEPACIAVLVSLSGYRWVDPTAIPILLDRLVGRSAVQALAAARLSCLALADDRLVAVWRPKILRALAEAAGSERPLILPATASDDALRCWGPLGRWVEVIVGRAMGVPNEDEEGMPWFVN</sequence>
<organism evidence="3 4">
    <name type="scientific">Sulfidibacter corallicola</name>
    <dbReference type="NCBI Taxonomy" id="2818388"/>
    <lineage>
        <taxon>Bacteria</taxon>
        <taxon>Pseudomonadati</taxon>
        <taxon>Acidobacteriota</taxon>
        <taxon>Holophagae</taxon>
        <taxon>Acanthopleuribacterales</taxon>
        <taxon>Acanthopleuribacteraceae</taxon>
        <taxon>Sulfidibacter</taxon>
    </lineage>
</organism>
<reference evidence="3" key="1">
    <citation type="submission" date="2021-03" db="EMBL/GenBank/DDBJ databases">
        <title>Acanthopleuribacteraceae sp. M133.</title>
        <authorList>
            <person name="Wang G."/>
        </authorList>
    </citation>
    <scope>NUCLEOTIDE SEQUENCE</scope>
    <source>
        <strain evidence="3">M133</strain>
    </source>
</reference>
<name>A0A8A4TPV8_SULCO</name>
<keyword evidence="4" id="KW-1185">Reference proteome</keyword>
<dbReference type="Proteomes" id="UP000663929">
    <property type="component" value="Chromosome"/>
</dbReference>
<feature type="region of interest" description="Disordered" evidence="1">
    <location>
        <begin position="369"/>
        <end position="389"/>
    </location>
</feature>
<dbReference type="KEGG" id="scor:J3U87_03270"/>
<evidence type="ECO:0000313" key="4">
    <source>
        <dbReference type="Proteomes" id="UP000663929"/>
    </source>
</evidence>